<keyword evidence="4" id="KW-1185">Reference proteome</keyword>
<evidence type="ECO:0000256" key="1">
    <source>
        <dbReference type="SAM" id="Phobius"/>
    </source>
</evidence>
<reference evidence="3 4" key="1">
    <citation type="submission" date="2021-02" db="EMBL/GenBank/DDBJ databases">
        <title>Genomic and phenotypic characterization of Pseudomonas hygromyciniae, a novel bacterial species discovered from a commercially purchased antibiotic vial.</title>
        <authorList>
            <person name="Turner T.L."/>
            <person name="Mitra S.D."/>
            <person name="Kochan T.J."/>
            <person name="Pincus N.B."/>
            <person name="Lebrun-Corbin M."/>
            <person name="Cheung B."/>
            <person name="Gatesy S.W."/>
            <person name="Afzal T."/>
            <person name="Ozer E.A."/>
            <person name="Hauser A.R."/>
        </authorList>
    </citation>
    <scope>NUCLEOTIDE SEQUENCE [LARGE SCALE GENOMIC DNA]</scope>
    <source>
        <strain evidence="3 4">SDM007</strain>
    </source>
</reference>
<proteinExistence type="predicted"/>
<evidence type="ECO:0000259" key="2">
    <source>
        <dbReference type="Pfam" id="PF24223"/>
    </source>
</evidence>
<feature type="transmembrane region" description="Helical" evidence="1">
    <location>
        <begin position="26"/>
        <end position="45"/>
    </location>
</feature>
<protein>
    <recommendedName>
        <fullName evidence="2">Fimbrial adhesin MrpH C-terminal domain-containing protein</fullName>
    </recommendedName>
</protein>
<sequence>MYQIEEINTHVPFNSRRSTLKIFNRLLALLILIIATPYCLAAAYIDALTVRKDNWNTIAYAKVVWPNEDNQNIICHHASGCLLKPCMLDDLLAGCQSDMDRNSVQMSYGATLKEARDIWVKKYGIISKELRFKFADISLCVTLGVSDTRDINMKALPQVTCLNLPPVNVSCTITQQLDISYNTLVSDKVNNAEAYGNINILCDNWVNVRLLLAGPKVIDLGRAGRLTASLHTQGKNLADGYEFRGFGQTATLKITSVLHSGLQDAEPGSFAGQGVIVMQLF</sequence>
<keyword evidence="1" id="KW-0812">Transmembrane</keyword>
<evidence type="ECO:0000313" key="3">
    <source>
        <dbReference type="EMBL" id="QSB38043.1"/>
    </source>
</evidence>
<evidence type="ECO:0000313" key="4">
    <source>
        <dbReference type="Proteomes" id="UP000663249"/>
    </source>
</evidence>
<dbReference type="RefSeq" id="WP_205476660.1">
    <property type="nucleotide sequence ID" value="NZ_CP070506.1"/>
</dbReference>
<feature type="domain" description="Fimbrial adhesin MrpH C-terminal" evidence="2">
    <location>
        <begin position="173"/>
        <end position="279"/>
    </location>
</feature>
<keyword evidence="1" id="KW-1133">Transmembrane helix</keyword>
<organism evidence="3 4">
    <name type="scientific">Pseudomonas hygromyciniae</name>
    <dbReference type="NCBI Taxonomy" id="2812000"/>
    <lineage>
        <taxon>Bacteria</taxon>
        <taxon>Pseudomonadati</taxon>
        <taxon>Pseudomonadota</taxon>
        <taxon>Gammaproteobacteria</taxon>
        <taxon>Pseudomonadales</taxon>
        <taxon>Pseudomonadaceae</taxon>
        <taxon>Pseudomonas</taxon>
    </lineage>
</organism>
<dbReference type="InterPro" id="IPR036937">
    <property type="entry name" value="Adhesion_dom_fimbrial_sf"/>
</dbReference>
<dbReference type="InterPro" id="IPR057010">
    <property type="entry name" value="MrpH_C"/>
</dbReference>
<dbReference type="EMBL" id="CP070506">
    <property type="protein sequence ID" value="QSB38043.1"/>
    <property type="molecule type" value="Genomic_DNA"/>
</dbReference>
<dbReference type="Gene3D" id="2.60.40.1090">
    <property type="entry name" value="Fimbrial-type adhesion domain"/>
    <property type="match status" value="1"/>
</dbReference>
<dbReference type="Pfam" id="PF24223">
    <property type="entry name" value="MrpH_C"/>
    <property type="match status" value="1"/>
</dbReference>
<accession>A0ABX7JV45</accession>
<keyword evidence="1" id="KW-0472">Membrane</keyword>
<dbReference type="Proteomes" id="UP000663249">
    <property type="component" value="Chromosome"/>
</dbReference>
<name>A0ABX7JV45_9PSED</name>
<gene>
    <name evidence="3" type="ORF">JTY93_17275</name>
</gene>